<dbReference type="PRINTS" id="PR00363">
    <property type="entry name" value="CYTOCHROMEB5"/>
</dbReference>
<name>A0A0H5R9S1_9EUKA</name>
<dbReference type="AlphaFoldDB" id="A0A0H5R9S1"/>
<keyword evidence="2" id="KW-0349">Heme</keyword>
<keyword evidence="4" id="KW-0479">Metal-binding</keyword>
<dbReference type="InterPro" id="IPR050668">
    <property type="entry name" value="Cytochrome_b5"/>
</dbReference>
<comment type="similarity">
    <text evidence="7">Belongs to the cytochrome b5 family.</text>
</comment>
<sequence>FPLYLLIPRTGTSLEIFVIVLTDYCRSFAVFSSELSNPVSRLNLTMTKTITKDELKKHSLEKDAWISIHGNVYDVTKFAEDHPGGPDILLSSAGEDATEEFEDMSHSMHARELMAPLCVGTLEGEVAKDPIQVFKDKRAKNQQAINESKKQAESESSALKLVYAAVAIAVPVLVGVLWHTSK</sequence>
<dbReference type="PANTHER" id="PTHR19359">
    <property type="entry name" value="CYTOCHROME B5"/>
    <property type="match status" value="1"/>
</dbReference>
<dbReference type="PROSITE" id="PS50255">
    <property type="entry name" value="CYTOCHROME_B5_2"/>
    <property type="match status" value="1"/>
</dbReference>
<evidence type="ECO:0000313" key="10">
    <source>
        <dbReference type="EMBL" id="CRZ10880.1"/>
    </source>
</evidence>
<evidence type="ECO:0000256" key="5">
    <source>
        <dbReference type="ARBA" id="ARBA00023004"/>
    </source>
</evidence>
<keyword evidence="6 8" id="KW-0472">Membrane</keyword>
<evidence type="ECO:0000256" key="8">
    <source>
        <dbReference type="SAM" id="Phobius"/>
    </source>
</evidence>
<evidence type="ECO:0000256" key="6">
    <source>
        <dbReference type="ARBA" id="ARBA00023136"/>
    </source>
</evidence>
<protein>
    <recommendedName>
        <fullName evidence="9">Cytochrome b5 heme-binding domain-containing protein</fullName>
    </recommendedName>
</protein>
<feature type="transmembrane region" description="Helical" evidence="8">
    <location>
        <begin position="158"/>
        <end position="178"/>
    </location>
</feature>
<dbReference type="PANTHER" id="PTHR19359:SF14">
    <property type="entry name" value="CYTOCHROME B5 A"/>
    <property type="match status" value="1"/>
</dbReference>
<comment type="subcellular location">
    <subcellularLocation>
        <location evidence="1">Membrane</location>
    </subcellularLocation>
</comment>
<dbReference type="SMART" id="SM01117">
    <property type="entry name" value="Cyt-b5"/>
    <property type="match status" value="1"/>
</dbReference>
<keyword evidence="3 8" id="KW-0812">Transmembrane</keyword>
<evidence type="ECO:0000256" key="3">
    <source>
        <dbReference type="ARBA" id="ARBA00022692"/>
    </source>
</evidence>
<evidence type="ECO:0000259" key="9">
    <source>
        <dbReference type="PROSITE" id="PS50255"/>
    </source>
</evidence>
<dbReference type="GO" id="GO:0020037">
    <property type="term" value="F:heme binding"/>
    <property type="evidence" value="ECO:0007669"/>
    <property type="project" value="TreeGrafter"/>
</dbReference>
<organism evidence="10">
    <name type="scientific">Spongospora subterranea</name>
    <dbReference type="NCBI Taxonomy" id="70186"/>
    <lineage>
        <taxon>Eukaryota</taxon>
        <taxon>Sar</taxon>
        <taxon>Rhizaria</taxon>
        <taxon>Endomyxa</taxon>
        <taxon>Phytomyxea</taxon>
        <taxon>Plasmodiophorida</taxon>
        <taxon>Plasmodiophoridae</taxon>
        <taxon>Spongospora</taxon>
    </lineage>
</organism>
<dbReference type="InterPro" id="IPR001199">
    <property type="entry name" value="Cyt_B5-like_heme/steroid-bd"/>
</dbReference>
<dbReference type="SUPFAM" id="SSF55856">
    <property type="entry name" value="Cytochrome b5-like heme/steroid binding domain"/>
    <property type="match status" value="1"/>
</dbReference>
<reference evidence="10" key="1">
    <citation type="submission" date="2015-04" db="EMBL/GenBank/DDBJ databases">
        <title>The genome sequence of the plant pathogenic Rhizarian Plasmodiophora brassicae reveals insights in its biotrophic life cycle and the origin of chitin synthesis.</title>
        <authorList>
            <person name="Schwelm A."/>
            <person name="Fogelqvist J."/>
            <person name="Knaust A."/>
            <person name="Julke S."/>
            <person name="Lilja T."/>
            <person name="Dhandapani V."/>
            <person name="Bonilla-Rosso G."/>
            <person name="Karlsson M."/>
            <person name="Shevchenko A."/>
            <person name="Choi S.R."/>
            <person name="Kim H.G."/>
            <person name="Park J.Y."/>
            <person name="Lim Y.P."/>
            <person name="Ludwig-Muller J."/>
            <person name="Dixelius C."/>
        </authorList>
    </citation>
    <scope>NUCLEOTIDE SEQUENCE</scope>
    <source>
        <tissue evidence="10">Potato root galls</tissue>
    </source>
</reference>
<dbReference type="FunFam" id="3.10.120.10:FF:000002">
    <property type="entry name" value="Cytochrome b5 type B"/>
    <property type="match status" value="1"/>
</dbReference>
<evidence type="ECO:0000256" key="1">
    <source>
        <dbReference type="ARBA" id="ARBA00004370"/>
    </source>
</evidence>
<keyword evidence="8" id="KW-1133">Transmembrane helix</keyword>
<dbReference type="Gene3D" id="3.10.120.10">
    <property type="entry name" value="Cytochrome b5-like heme/steroid binding domain"/>
    <property type="match status" value="1"/>
</dbReference>
<feature type="domain" description="Cytochrome b5 heme-binding" evidence="9">
    <location>
        <begin position="47"/>
        <end position="123"/>
    </location>
</feature>
<dbReference type="EMBL" id="HACM01010438">
    <property type="protein sequence ID" value="CRZ10880.1"/>
    <property type="molecule type" value="Transcribed_RNA"/>
</dbReference>
<dbReference type="InterPro" id="IPR036400">
    <property type="entry name" value="Cyt_B5-like_heme/steroid_sf"/>
</dbReference>
<keyword evidence="5" id="KW-0408">Iron</keyword>
<proteinExistence type="inferred from homology"/>
<feature type="non-terminal residue" evidence="10">
    <location>
        <position position="1"/>
    </location>
</feature>
<evidence type="ECO:0000256" key="2">
    <source>
        <dbReference type="ARBA" id="ARBA00022617"/>
    </source>
</evidence>
<dbReference type="Pfam" id="PF00173">
    <property type="entry name" value="Cyt-b5"/>
    <property type="match status" value="1"/>
</dbReference>
<evidence type="ECO:0000256" key="7">
    <source>
        <dbReference type="ARBA" id="ARBA00038168"/>
    </source>
</evidence>
<accession>A0A0H5R9S1</accession>
<dbReference type="GO" id="GO:0046872">
    <property type="term" value="F:metal ion binding"/>
    <property type="evidence" value="ECO:0007669"/>
    <property type="project" value="UniProtKB-KW"/>
</dbReference>
<dbReference type="GO" id="GO:0016020">
    <property type="term" value="C:membrane"/>
    <property type="evidence" value="ECO:0007669"/>
    <property type="project" value="UniProtKB-SubCell"/>
</dbReference>
<evidence type="ECO:0000256" key="4">
    <source>
        <dbReference type="ARBA" id="ARBA00022723"/>
    </source>
</evidence>